<accession>R0GE59</accession>
<dbReference type="STRING" id="81985.R0GE59"/>
<feature type="region of interest" description="Disordered" evidence="1">
    <location>
        <begin position="248"/>
        <end position="371"/>
    </location>
</feature>
<feature type="compositionally biased region" description="Low complexity" evidence="1">
    <location>
        <begin position="104"/>
        <end position="117"/>
    </location>
</feature>
<dbReference type="EMBL" id="KB870812">
    <property type="protein sequence ID" value="EOA14984.1"/>
    <property type="molecule type" value="Genomic_DNA"/>
</dbReference>
<keyword evidence="3" id="KW-1185">Reference proteome</keyword>
<reference evidence="3" key="1">
    <citation type="journal article" date="2013" name="Nat. Genet.">
        <title>The Capsella rubella genome and the genomic consequences of rapid mating system evolution.</title>
        <authorList>
            <person name="Slotte T."/>
            <person name="Hazzouri K.M."/>
            <person name="Agren J.A."/>
            <person name="Koenig D."/>
            <person name="Maumus F."/>
            <person name="Guo Y.L."/>
            <person name="Steige K."/>
            <person name="Platts A.E."/>
            <person name="Escobar J.S."/>
            <person name="Newman L.K."/>
            <person name="Wang W."/>
            <person name="Mandakova T."/>
            <person name="Vello E."/>
            <person name="Smith L.M."/>
            <person name="Henz S.R."/>
            <person name="Steffen J."/>
            <person name="Takuno S."/>
            <person name="Brandvain Y."/>
            <person name="Coop G."/>
            <person name="Andolfatto P."/>
            <person name="Hu T.T."/>
            <person name="Blanchette M."/>
            <person name="Clark R.M."/>
            <person name="Quesneville H."/>
            <person name="Nordborg M."/>
            <person name="Gaut B.S."/>
            <person name="Lysak M.A."/>
            <person name="Jenkins J."/>
            <person name="Grimwood J."/>
            <person name="Chapman J."/>
            <person name="Prochnik S."/>
            <person name="Shu S."/>
            <person name="Rokhsar D."/>
            <person name="Schmutz J."/>
            <person name="Weigel D."/>
            <person name="Wright S.I."/>
        </authorList>
    </citation>
    <scope>NUCLEOTIDE SEQUENCE [LARGE SCALE GENOMIC DNA]</scope>
    <source>
        <strain evidence="3">cv. Monte Gargano</strain>
    </source>
</reference>
<sequence>MMDKDEPFVYDEVAYKTPKQSPQTWPMDKIRQGRFPHKMSSLLSPVTPKRNYSISNAKSLLLQCLRDAKSDPLPRRRFPVSCSDERILMDGVMVTSATKKKVSESPSSSVGGSATSSILRSQHKKNIEFSSPISESGRNEETTRSQQSSSAGKGKMLEYSPCTPKAVNPSKLQASAEPFVLTPRRATPFPLQQPQYNPQFPCANPLHLQPYPYLHRPRPLIYLYQRPPLLPPPSHGLDPYMLNSRKDFPPILFGNQSPTKNNRPRYSLPTTPSSSQPNTTTSDPPGSSPSVGGLESVTPIPDLSSTPSDGLTTVTHKPDLSPPFDEVETVTQKADLSPPSDELETVTPDLSSASVGVEKVTQEPDLPSPFAGLQTMKIKKDWSPSDDRLPTFTQAQLDFMTTHNRLFPDSVFGRYKYKKRMSAFKLQEEHQ</sequence>
<dbReference type="Proteomes" id="UP000029121">
    <property type="component" value="Unassembled WGS sequence"/>
</dbReference>
<evidence type="ECO:0000256" key="1">
    <source>
        <dbReference type="SAM" id="MobiDB-lite"/>
    </source>
</evidence>
<evidence type="ECO:0000313" key="3">
    <source>
        <dbReference type="Proteomes" id="UP000029121"/>
    </source>
</evidence>
<feature type="compositionally biased region" description="Polar residues" evidence="1">
    <location>
        <begin position="303"/>
        <end position="315"/>
    </location>
</feature>
<proteinExistence type="predicted"/>
<feature type="region of interest" description="Disordered" evidence="1">
    <location>
        <begin position="98"/>
        <end position="168"/>
    </location>
</feature>
<protein>
    <submittedName>
        <fullName evidence="2">Uncharacterized protein</fullName>
    </submittedName>
</protein>
<feature type="compositionally biased region" description="Low complexity" evidence="1">
    <location>
        <begin position="267"/>
        <end position="293"/>
    </location>
</feature>
<dbReference type="AlphaFoldDB" id="R0GE59"/>
<dbReference type="OrthoDB" id="1070446at2759"/>
<dbReference type="KEGG" id="crb:17877311"/>
<name>R0GE59_9BRAS</name>
<gene>
    <name evidence="2" type="ORF">CARUB_v10028332mg</name>
</gene>
<evidence type="ECO:0000313" key="2">
    <source>
        <dbReference type="EMBL" id="EOA14984.1"/>
    </source>
</evidence>
<organism evidence="2 3">
    <name type="scientific">Capsella rubella</name>
    <dbReference type="NCBI Taxonomy" id="81985"/>
    <lineage>
        <taxon>Eukaryota</taxon>
        <taxon>Viridiplantae</taxon>
        <taxon>Streptophyta</taxon>
        <taxon>Embryophyta</taxon>
        <taxon>Tracheophyta</taxon>
        <taxon>Spermatophyta</taxon>
        <taxon>Magnoliopsida</taxon>
        <taxon>eudicotyledons</taxon>
        <taxon>Gunneridae</taxon>
        <taxon>Pentapetalae</taxon>
        <taxon>rosids</taxon>
        <taxon>malvids</taxon>
        <taxon>Brassicales</taxon>
        <taxon>Brassicaceae</taxon>
        <taxon>Camelineae</taxon>
        <taxon>Capsella</taxon>
    </lineage>
</organism>